<dbReference type="EMBL" id="AORC01000010">
    <property type="protein sequence ID" value="EYT49182.1"/>
    <property type="molecule type" value="Genomic_DNA"/>
</dbReference>
<dbReference type="InterPro" id="IPR014922">
    <property type="entry name" value="YdhG-like"/>
</dbReference>
<evidence type="ECO:0000313" key="2">
    <source>
        <dbReference type="EMBL" id="EYT49182.1"/>
    </source>
</evidence>
<dbReference type="AlphaFoldDB" id="A0A022KWG4"/>
<gene>
    <name evidence="2" type="ORF">D641_0109535</name>
</gene>
<dbReference type="OrthoDB" id="5951444at2"/>
<keyword evidence="3" id="KW-1185">Reference proteome</keyword>
<evidence type="ECO:0000259" key="1">
    <source>
        <dbReference type="Pfam" id="PF08818"/>
    </source>
</evidence>
<proteinExistence type="predicted"/>
<dbReference type="STRING" id="1249481.D641_0109535"/>
<dbReference type="HOGENOM" id="CLU_130420_0_0_11"/>
<evidence type="ECO:0000313" key="3">
    <source>
        <dbReference type="Proteomes" id="UP000019754"/>
    </source>
</evidence>
<accession>A0A022KWG4</accession>
<feature type="domain" description="YdhG-like" evidence="1">
    <location>
        <begin position="26"/>
        <end position="127"/>
    </location>
</feature>
<name>A0A022KWG4_9MICO</name>
<sequence>MASEPKTQPTDVDPVQYCRKLPTDRRQQEGARLLEIFGEVTGEQAVMWGPTMIGYGTYEYTYASGHTGTWFRAGFSPRKAAISLYGLQDSPDSAPMLERLGKHRLGKGCVYVNGLKDIDEGVLRELTAAGWATDPEGC</sequence>
<reference evidence="2 3" key="1">
    <citation type="journal article" date="2013" name="Genome Announc.">
        <title>Draft genome sequence of an Actinobacterium, Brachybacterium muris strain UCD-AY4.</title>
        <authorList>
            <person name="Lo J.R."/>
            <person name="Lang J.M."/>
            <person name="Darling A.E."/>
            <person name="Eisen J.A."/>
            <person name="Coil D.A."/>
        </authorList>
    </citation>
    <scope>NUCLEOTIDE SEQUENCE [LARGE SCALE GENOMIC DNA]</scope>
    <source>
        <strain evidence="2 3">UCD-AY4</strain>
    </source>
</reference>
<comment type="caution">
    <text evidence="2">The sequence shown here is derived from an EMBL/GenBank/DDBJ whole genome shotgun (WGS) entry which is preliminary data.</text>
</comment>
<dbReference type="RefSeq" id="WP_017823433.1">
    <property type="nucleotide sequence ID" value="NZ_AORC01000010.1"/>
</dbReference>
<protein>
    <recommendedName>
        <fullName evidence="1">YdhG-like domain-containing protein</fullName>
    </recommendedName>
</protein>
<dbReference type="Pfam" id="PF08818">
    <property type="entry name" value="DUF1801"/>
    <property type="match status" value="1"/>
</dbReference>
<dbReference type="Proteomes" id="UP000019754">
    <property type="component" value="Unassembled WGS sequence"/>
</dbReference>
<organism evidence="2 3">
    <name type="scientific">Brachybacterium muris UCD-AY4</name>
    <dbReference type="NCBI Taxonomy" id="1249481"/>
    <lineage>
        <taxon>Bacteria</taxon>
        <taxon>Bacillati</taxon>
        <taxon>Actinomycetota</taxon>
        <taxon>Actinomycetes</taxon>
        <taxon>Micrococcales</taxon>
        <taxon>Dermabacteraceae</taxon>
        <taxon>Brachybacterium</taxon>
    </lineage>
</organism>